<sequence length="2208" mass="246821">MTPTPPSTNSSQGARSPEEQFRVVRKRNRVPLSCYPCRTRKLKCDRSHPCSNCTKREGMGTGSCSYATPVTRKKNQSQGDSSPDDMQNRIDRLEGLVLSLMHGGANVDAASAAAAGAAAQSTTDSGSSAKVDRGDENAMTYDEDENSDEEDGLATSLGFLKVDTDKGKSLYVGQEHWHTLLADISEVKNYFTSHKKELESSYERVKSSKPQAAREGPTLLLGATPASEIEIRAELPPKSAVLTLCSRYFNSMDNAVNIIHGPTFQQQLKDHWQDPNKTPIMWLGMLYSILCLAMLSYHKVGDEPPEWRGRTLELANEYRLRTVQCLIKSDYTKPNEYTVETMILYVFGEYSSRWDADLGLWLIVSLIVRIAFRMGYHRDAKWFPTITPFQAEMRRRTWALVRMSDVIFSHQVSLPSMIYEHDCDTQLPNNIFDDEFHPGIKELPPSRPSTVATPIAYMIAKSRLCNELGNILQATGQVGKHVPYDEVIRFDAKLRQIMQELPPHLKLTTLEGSHDPVTLIIARFNVDILYQKILCLLHRKYLPRARQSARYAHSRRAAIEASLTALDHLAVLYRESQSNGRLRSVGWFVKSIATKDFTLPAMLVILDLHFDNIAAQSSVPQDDEGASTWNDDQRSKMIGSLETARKIWNTLADTSMEAFKAAKVIDIMLEKIKDPTSSNADMPGVPSPMPGLMSGLGTDITPPMAPGFISPDSLPEFNATANPFSTPNPAAFMGMDFGMPGPEGLDFQTDGFAGAGPASPFSSMFGNLGASNDAGMDMAANFDWNAFENYTQMANWGADQSFQIYGSGGDQSSPGQTSSMGGPSTTSDLQKGDVQMVDESDYEPSEASSYDPAASLLDDILQPSKKRRQSLHLTSAQQFKKVRLEEAGTGLVNSNKSQKLVDRSRQLPGEIWQHIFTLVSPRDLGRLLIVNKLFHVFLSPSVTRPAQRQSSVPSSLPTLKPDAIWQASRRLHWPRMPAPLKGKPEVQMWRLVCSTSCQFCGSKGQTYPQSSNTEAWRSGPGPSDVCPIFPFCVFTCGSCLKKNGVREIDLLLSSTFPAFLLPALPPVLVDADMHAIPPRAMQTGAVPPNTQVTKLFWAEHVEQVKAEFESVKALGSAAAEEWIKGLEIRGKQILVDASRWEKWAAAGGIAQLRVSTAAAKADVSTPAESFSSIPPPNKLSSGVKQQLDQQQPQTYNKNEQYGPTFNLEATSQQPHVPTQQKRTREEAAQLKAQRRADIERRAMLLDPPLTADVLAHIPSFQAALQLITPLDDSAWELLKPRLLAQREDAEQRVKQTSVKTQVLREKLGKKESEKKSTREPREVTDEEWDETQGPVRARIAEYADEVIEVWNNGAKIKKKTCPQFAAEVLLYVRKRFYAEVAKDTAALIAAGKEPIAEPPEGPWTQRLTLENMKWVFDIKVKPHTEPLRKELFLCNGCNGGTGALKFFGFEGVLQHYAAKHTTALSLGNVVVHWRAEWPEVPPFCPDPRMKEKVYHEKGSSKMQQSKDAPFQQAHPNPQQSAPTGYLPPAYGVEPPPLPHYNSGPHMPMTLMAPYGQAGAHTYGPPFSTQTYPESTGYGSYTPLYPSGMPYSSQNHSNDYDYATSAPPPLEQFDHGPYSNHNNTKHVAAPGIPQQTQHETLIRFTQSAWAKVGSNKRVPPPVRAIAVIHDAAKRFEETHHEPLRLQMFLDAIEKSRKLHMVRSLNGVACRACDSEIFHLPKLARHFQAVHVALPKGQGQIPMNWLIDMIKLPEQERLAGLADILREDSTAYSLVEEAIPWAFEQAFIDKFASKPPKTKAKESLSTQETKQLPAPDPYVISSQSVEERSGTGIEQHKTTTHLGHDVPTIQSHSAMIPIAASLNSRLQDESDQDVAHLRPASEVYGRKTRQVPPVQHIPDDPAEMDASRSDEYSPSDFERIHEPARGSDKTEQDFAARRPSHPAKPRHWRDEQSSDYRYLREKRYSGVELARQRDRSASVGNRPREHHHTATTSVNAVSSYVEAGESLGVQKHEVVEEEEVVYVDESGREIGRGRRARNTLPREPRYVIPGEQRFGEYDQPLPFWHSDHYPVQYRERSPRSRFAQPGYYQEPEPPIAARGTYYDRPSTRPPTEYPTETFELVEVRHPDGDYFVRRPIRRDDRPSYAYGTRPPFREQSAYPTQRVIEGPLGYTVDSRGNPPGPPPVSRPAYDGYDWRYPSSTGKEPQAYFRG</sequence>
<dbReference type="CDD" id="cd09917">
    <property type="entry name" value="F-box_SF"/>
    <property type="match status" value="1"/>
</dbReference>
<evidence type="ECO:0000256" key="4">
    <source>
        <dbReference type="SAM" id="MobiDB-lite"/>
    </source>
</evidence>
<keyword evidence="7" id="KW-1185">Reference proteome</keyword>
<dbReference type="CDD" id="cd12148">
    <property type="entry name" value="fungal_TF_MHR"/>
    <property type="match status" value="1"/>
</dbReference>
<feature type="compositionally biased region" description="Acidic residues" evidence="4">
    <location>
        <begin position="141"/>
        <end position="151"/>
    </location>
</feature>
<feature type="region of interest" description="Disordered" evidence="4">
    <location>
        <begin position="1795"/>
        <end position="1842"/>
    </location>
</feature>
<dbReference type="InterPro" id="IPR036047">
    <property type="entry name" value="F-box-like_dom_sf"/>
</dbReference>
<feature type="compositionally biased region" description="Basic and acidic residues" evidence="4">
    <location>
        <begin position="44"/>
        <end position="58"/>
    </location>
</feature>
<dbReference type="Pfam" id="PF04082">
    <property type="entry name" value="Fungal_trans"/>
    <property type="match status" value="1"/>
</dbReference>
<evidence type="ECO:0000256" key="3">
    <source>
        <dbReference type="ARBA" id="ARBA00023242"/>
    </source>
</evidence>
<feature type="region of interest" description="Disordered" evidence="4">
    <location>
        <begin position="1"/>
        <end position="24"/>
    </location>
</feature>
<feature type="region of interest" description="Disordered" evidence="4">
    <location>
        <begin position="1165"/>
        <end position="1201"/>
    </location>
</feature>
<accession>A0A366R5Z6</accession>
<dbReference type="SMART" id="SM00906">
    <property type="entry name" value="Fungal_trans"/>
    <property type="match status" value="1"/>
</dbReference>
<evidence type="ECO:0000313" key="7">
    <source>
        <dbReference type="Proteomes" id="UP000253153"/>
    </source>
</evidence>
<feature type="region of interest" description="Disordered" evidence="4">
    <location>
        <begin position="804"/>
        <end position="830"/>
    </location>
</feature>
<keyword evidence="2" id="KW-0479">Metal-binding</keyword>
<dbReference type="GO" id="GO:0000981">
    <property type="term" value="F:DNA-binding transcription factor activity, RNA polymerase II-specific"/>
    <property type="evidence" value="ECO:0007669"/>
    <property type="project" value="InterPro"/>
</dbReference>
<name>A0A366R5Z6_9HYPO</name>
<dbReference type="Gene3D" id="4.10.240.10">
    <property type="entry name" value="Zn(2)-C6 fungal-type DNA-binding domain"/>
    <property type="match status" value="1"/>
</dbReference>
<proteinExistence type="predicted"/>
<evidence type="ECO:0000259" key="5">
    <source>
        <dbReference type="PROSITE" id="PS50048"/>
    </source>
</evidence>
<feature type="compositionally biased region" description="Basic residues" evidence="4">
    <location>
        <begin position="1936"/>
        <end position="1945"/>
    </location>
</feature>
<feature type="compositionally biased region" description="Polar residues" evidence="4">
    <location>
        <begin position="1207"/>
        <end position="1220"/>
    </location>
</feature>
<feature type="region of interest" description="Disordered" evidence="4">
    <location>
        <begin position="1492"/>
        <end position="1538"/>
    </location>
</feature>
<feature type="compositionally biased region" description="Polar residues" evidence="4">
    <location>
        <begin position="1166"/>
        <end position="1201"/>
    </location>
</feature>
<dbReference type="CDD" id="cd00067">
    <property type="entry name" value="GAL4"/>
    <property type="match status" value="1"/>
</dbReference>
<feature type="region of interest" description="Disordered" evidence="4">
    <location>
        <begin position="2076"/>
        <end position="2113"/>
    </location>
</feature>
<feature type="region of interest" description="Disordered" evidence="4">
    <location>
        <begin position="1207"/>
        <end position="1226"/>
    </location>
</feature>
<reference evidence="6 7" key="1">
    <citation type="submission" date="2018-06" db="EMBL/GenBank/DDBJ databases">
        <title>Fusarium incarnatum-equiseti species complex species 28.</title>
        <authorList>
            <person name="Gardiner D.M."/>
        </authorList>
    </citation>
    <scope>NUCLEOTIDE SEQUENCE [LARGE SCALE GENOMIC DNA]</scope>
    <source>
        <strain evidence="6 7">FIESC_28</strain>
    </source>
</reference>
<feature type="compositionally biased region" description="Basic and acidic residues" evidence="4">
    <location>
        <begin position="1903"/>
        <end position="1934"/>
    </location>
</feature>
<protein>
    <recommendedName>
        <fullName evidence="5">Zn(2)-C6 fungal-type domain-containing protein</fullName>
    </recommendedName>
</protein>
<feature type="compositionally biased region" description="Low complexity" evidence="4">
    <location>
        <begin position="119"/>
        <end position="129"/>
    </location>
</feature>
<dbReference type="Pfam" id="PF00172">
    <property type="entry name" value="Zn_clus"/>
    <property type="match status" value="1"/>
</dbReference>
<dbReference type="PROSITE" id="PS50048">
    <property type="entry name" value="ZN2_CY6_FUNGAL_2"/>
    <property type="match status" value="1"/>
</dbReference>
<dbReference type="PANTHER" id="PTHR31001:SF49">
    <property type="entry name" value="ZN(II)2CYS6 TRANSCRIPTION FACTOR (EUROFUNG)"/>
    <property type="match status" value="1"/>
</dbReference>
<comment type="caution">
    <text evidence="6">The sequence shown here is derived from an EMBL/GenBank/DDBJ whole genome shotgun (WGS) entry which is preliminary data.</text>
</comment>
<feature type="region of interest" description="Disordered" evidence="4">
    <location>
        <begin position="1878"/>
        <end position="1952"/>
    </location>
</feature>
<dbReference type="SUPFAM" id="SSF81383">
    <property type="entry name" value="F-box domain"/>
    <property type="match status" value="1"/>
</dbReference>
<dbReference type="GO" id="GO:0003677">
    <property type="term" value="F:DNA binding"/>
    <property type="evidence" value="ECO:0007669"/>
    <property type="project" value="InterPro"/>
</dbReference>
<dbReference type="RefSeq" id="XP_031013133.1">
    <property type="nucleotide sequence ID" value="XM_031162809.1"/>
</dbReference>
<dbReference type="EMBL" id="QKXC01000201">
    <property type="protein sequence ID" value="RBR12332.1"/>
    <property type="molecule type" value="Genomic_DNA"/>
</dbReference>
<dbReference type="SUPFAM" id="SSF57701">
    <property type="entry name" value="Zn2/Cys6 DNA-binding domain"/>
    <property type="match status" value="1"/>
</dbReference>
<feature type="region of interest" description="Disordered" evidence="4">
    <location>
        <begin position="119"/>
        <end position="151"/>
    </location>
</feature>
<feature type="compositionally biased region" description="Polar residues" evidence="4">
    <location>
        <begin position="804"/>
        <end position="829"/>
    </location>
</feature>
<dbReference type="Pfam" id="PF25422">
    <property type="entry name" value="DUF7892"/>
    <property type="match status" value="1"/>
</dbReference>
<gene>
    <name evidence="6" type="ORF">FIESC28_08671</name>
</gene>
<dbReference type="InterPro" id="IPR050613">
    <property type="entry name" value="Sec_Metabolite_Reg"/>
</dbReference>
<organism evidence="6 7">
    <name type="scientific">Fusarium coffeatum</name>
    <dbReference type="NCBI Taxonomy" id="231269"/>
    <lineage>
        <taxon>Eukaryota</taxon>
        <taxon>Fungi</taxon>
        <taxon>Dikarya</taxon>
        <taxon>Ascomycota</taxon>
        <taxon>Pezizomycotina</taxon>
        <taxon>Sordariomycetes</taxon>
        <taxon>Hypocreomycetidae</taxon>
        <taxon>Hypocreales</taxon>
        <taxon>Nectriaceae</taxon>
        <taxon>Fusarium</taxon>
        <taxon>Fusarium incarnatum-equiseti species complex</taxon>
    </lineage>
</organism>
<comment type="subcellular location">
    <subcellularLocation>
        <location evidence="1">Nucleus</location>
    </subcellularLocation>
</comment>
<feature type="compositionally biased region" description="Polar residues" evidence="4">
    <location>
        <begin position="1513"/>
        <end position="1522"/>
    </location>
</feature>
<feature type="compositionally biased region" description="Basic and acidic residues" evidence="4">
    <location>
        <begin position="1965"/>
        <end position="1974"/>
    </location>
</feature>
<feature type="compositionally biased region" description="Basic and acidic residues" evidence="4">
    <location>
        <begin position="1304"/>
        <end position="1323"/>
    </location>
</feature>
<dbReference type="GO" id="GO:0006351">
    <property type="term" value="P:DNA-templated transcription"/>
    <property type="evidence" value="ECO:0007669"/>
    <property type="project" value="InterPro"/>
</dbReference>
<dbReference type="InterPro" id="IPR057214">
    <property type="entry name" value="DUF7892"/>
</dbReference>
<dbReference type="InterPro" id="IPR007219">
    <property type="entry name" value="XnlR_reg_dom"/>
</dbReference>
<dbReference type="OrthoDB" id="2322499at2759"/>
<dbReference type="PANTHER" id="PTHR31001">
    <property type="entry name" value="UNCHARACTERIZED TRANSCRIPTIONAL REGULATORY PROTEIN"/>
    <property type="match status" value="1"/>
</dbReference>
<evidence type="ECO:0000313" key="6">
    <source>
        <dbReference type="EMBL" id="RBR12332.1"/>
    </source>
</evidence>
<dbReference type="InterPro" id="IPR001138">
    <property type="entry name" value="Zn2Cys6_DnaBD"/>
</dbReference>
<keyword evidence="3" id="KW-0539">Nucleus</keyword>
<feature type="compositionally biased region" description="Polar residues" evidence="4">
    <location>
        <begin position="76"/>
        <end position="85"/>
    </location>
</feature>
<dbReference type="GO" id="GO:0005634">
    <property type="term" value="C:nucleus"/>
    <property type="evidence" value="ECO:0007669"/>
    <property type="project" value="UniProtKB-SubCell"/>
</dbReference>
<dbReference type="InterPro" id="IPR036864">
    <property type="entry name" value="Zn2-C6_fun-type_DNA-bd_sf"/>
</dbReference>
<dbReference type="Proteomes" id="UP000253153">
    <property type="component" value="Unassembled WGS sequence"/>
</dbReference>
<dbReference type="GeneID" id="41998105"/>
<feature type="region of interest" description="Disordered" evidence="4">
    <location>
        <begin position="2138"/>
        <end position="2208"/>
    </location>
</feature>
<evidence type="ECO:0000256" key="1">
    <source>
        <dbReference type="ARBA" id="ARBA00004123"/>
    </source>
</evidence>
<dbReference type="SMART" id="SM00066">
    <property type="entry name" value="GAL4"/>
    <property type="match status" value="1"/>
</dbReference>
<feature type="region of interest" description="Disordered" evidence="4">
    <location>
        <begin position="44"/>
        <end position="87"/>
    </location>
</feature>
<feature type="compositionally biased region" description="Basic and acidic residues" evidence="4">
    <location>
        <begin position="1823"/>
        <end position="1835"/>
    </location>
</feature>
<evidence type="ECO:0000256" key="2">
    <source>
        <dbReference type="ARBA" id="ARBA00022723"/>
    </source>
</evidence>
<feature type="region of interest" description="Disordered" evidence="4">
    <location>
        <begin position="1304"/>
        <end position="1330"/>
    </location>
</feature>
<feature type="region of interest" description="Disordered" evidence="4">
    <location>
        <begin position="1965"/>
        <end position="1995"/>
    </location>
</feature>
<dbReference type="GO" id="GO:0008270">
    <property type="term" value="F:zinc ion binding"/>
    <property type="evidence" value="ECO:0007669"/>
    <property type="project" value="InterPro"/>
</dbReference>
<feature type="domain" description="Zn(2)-C6 fungal-type" evidence="5">
    <location>
        <begin position="33"/>
        <end position="66"/>
    </location>
</feature>